<gene>
    <name evidence="1" type="ORF">A2685_02510</name>
</gene>
<accession>A0A1F7XUJ8</accession>
<protein>
    <submittedName>
        <fullName evidence="1">Uncharacterized protein</fullName>
    </submittedName>
</protein>
<comment type="caution">
    <text evidence="1">The sequence shown here is derived from an EMBL/GenBank/DDBJ whole genome shotgun (WGS) entry which is preliminary data.</text>
</comment>
<evidence type="ECO:0000313" key="1">
    <source>
        <dbReference type="EMBL" id="OGM17945.1"/>
    </source>
</evidence>
<reference evidence="1 2" key="1">
    <citation type="journal article" date="2016" name="Nat. Commun.">
        <title>Thousands of microbial genomes shed light on interconnected biogeochemical processes in an aquifer system.</title>
        <authorList>
            <person name="Anantharaman K."/>
            <person name="Brown C.T."/>
            <person name="Hug L.A."/>
            <person name="Sharon I."/>
            <person name="Castelle C.J."/>
            <person name="Probst A.J."/>
            <person name="Thomas B.C."/>
            <person name="Singh A."/>
            <person name="Wilkins M.J."/>
            <person name="Karaoz U."/>
            <person name="Brodie E.L."/>
            <person name="Williams K.H."/>
            <person name="Hubbard S.S."/>
            <person name="Banfield J.F."/>
        </authorList>
    </citation>
    <scope>NUCLEOTIDE SEQUENCE [LARGE SCALE GENOMIC DNA]</scope>
</reference>
<proteinExistence type="predicted"/>
<dbReference type="EMBL" id="MGGB01000063">
    <property type="protein sequence ID" value="OGM17945.1"/>
    <property type="molecule type" value="Genomic_DNA"/>
</dbReference>
<dbReference type="AlphaFoldDB" id="A0A1F7XUJ8"/>
<name>A0A1F7XUJ8_9BACT</name>
<dbReference type="Proteomes" id="UP000178446">
    <property type="component" value="Unassembled WGS sequence"/>
</dbReference>
<evidence type="ECO:0000313" key="2">
    <source>
        <dbReference type="Proteomes" id="UP000178446"/>
    </source>
</evidence>
<organism evidence="1 2">
    <name type="scientific">Candidatus Woesebacteria bacterium RIFCSPHIGHO2_01_FULL_37_10</name>
    <dbReference type="NCBI Taxonomy" id="1802489"/>
    <lineage>
        <taxon>Bacteria</taxon>
        <taxon>Candidatus Woeseibacteriota</taxon>
    </lineage>
</organism>
<sequence>MPIRLVEAEKVELPHEVLLLPDEENRGFRRVILTSRILDEKGGVVEVDGREAMSRQMIGVDPHKIVELARPVSDWP</sequence>